<dbReference type="Proteomes" id="UP000664169">
    <property type="component" value="Unassembled WGS sequence"/>
</dbReference>
<evidence type="ECO:0000256" key="1">
    <source>
        <dbReference type="ARBA" id="ARBA00004123"/>
    </source>
</evidence>
<dbReference type="GO" id="GO:0120230">
    <property type="term" value="F:recombinase activator activity"/>
    <property type="evidence" value="ECO:0007669"/>
    <property type="project" value="TreeGrafter"/>
</dbReference>
<dbReference type="GO" id="GO:0000794">
    <property type="term" value="C:condensed nuclear chromosome"/>
    <property type="evidence" value="ECO:0007669"/>
    <property type="project" value="TreeGrafter"/>
</dbReference>
<dbReference type="EMBL" id="CAJPDQ010000036">
    <property type="protein sequence ID" value="CAF9930755.1"/>
    <property type="molecule type" value="Genomic_DNA"/>
</dbReference>
<evidence type="ECO:0000259" key="7">
    <source>
        <dbReference type="Pfam" id="PF07106"/>
    </source>
</evidence>
<dbReference type="InterPro" id="IPR010776">
    <property type="entry name" value="Hop2_WH_dom"/>
</dbReference>
<comment type="similarity">
    <text evidence="2">Belongs to the HOP2 family.</text>
</comment>
<evidence type="ECO:0000256" key="5">
    <source>
        <dbReference type="ARBA" id="ARBA00023254"/>
    </source>
</evidence>
<name>A0A8H3IW81_9LECA</name>
<comment type="subcellular location">
    <subcellularLocation>
        <location evidence="1">Nucleus</location>
    </subcellularLocation>
</comment>
<evidence type="ECO:0000313" key="9">
    <source>
        <dbReference type="Proteomes" id="UP000664169"/>
    </source>
</evidence>
<dbReference type="AlphaFoldDB" id="A0A8H3IW81"/>
<dbReference type="OrthoDB" id="272266at2759"/>
<dbReference type="GO" id="GO:0010774">
    <property type="term" value="P:meiotic strand invasion involved in reciprocal meiotic recombination"/>
    <property type="evidence" value="ECO:0007669"/>
    <property type="project" value="TreeGrafter"/>
</dbReference>
<sequence length="229" mass="25764">MPPKKEKVEKTSVEAGTTLVLEYLKQQNRPYSVSSFSFIGLSNEKEAIEISANLHSKVTKTQAPKILKELSESGQIASKASGKQIIYHAIQDLKDNLSSQELTDIDTAIKSLTDEVATLKEEEKLLKSSLADLRATATLAELKEQLIVLTQEKDSLNHRLTESKSRTTKVISNEEKTEVEASWKLWSYKAKARKKAFMELWNVLADNLPETKTKDELWEELGLEMPANT</sequence>
<keyword evidence="9" id="KW-1185">Reference proteome</keyword>
<dbReference type="GO" id="GO:0000709">
    <property type="term" value="P:meiotic joint molecule formation"/>
    <property type="evidence" value="ECO:0007669"/>
    <property type="project" value="TreeGrafter"/>
</dbReference>
<dbReference type="GO" id="GO:0003690">
    <property type="term" value="F:double-stranded DNA binding"/>
    <property type="evidence" value="ECO:0007669"/>
    <property type="project" value="TreeGrafter"/>
</dbReference>
<accession>A0A8H3IW81</accession>
<dbReference type="PANTHER" id="PTHR15938:SF0">
    <property type="entry name" value="HOMOLOGOUS-PAIRING PROTEIN 2 HOMOLOG"/>
    <property type="match status" value="1"/>
</dbReference>
<organism evidence="8 9">
    <name type="scientific">Gomphillus americanus</name>
    <dbReference type="NCBI Taxonomy" id="1940652"/>
    <lineage>
        <taxon>Eukaryota</taxon>
        <taxon>Fungi</taxon>
        <taxon>Dikarya</taxon>
        <taxon>Ascomycota</taxon>
        <taxon>Pezizomycotina</taxon>
        <taxon>Lecanoromycetes</taxon>
        <taxon>OSLEUM clade</taxon>
        <taxon>Ostropomycetidae</taxon>
        <taxon>Ostropales</taxon>
        <taxon>Graphidaceae</taxon>
        <taxon>Gomphilloideae</taxon>
        <taxon>Gomphillus</taxon>
    </lineage>
</organism>
<feature type="domain" description="Homologous-pairing protein 2 winged helix" evidence="7">
    <location>
        <begin position="49"/>
        <end position="88"/>
    </location>
</feature>
<dbReference type="GO" id="GO:0007129">
    <property type="term" value="P:homologous chromosome pairing at meiosis"/>
    <property type="evidence" value="ECO:0007669"/>
    <property type="project" value="TreeGrafter"/>
</dbReference>
<keyword evidence="5" id="KW-0469">Meiosis</keyword>
<gene>
    <name evidence="8" type="ORF">GOMPHAMPRED_005728</name>
</gene>
<proteinExistence type="inferred from homology"/>
<evidence type="ECO:0000313" key="8">
    <source>
        <dbReference type="EMBL" id="CAF9930755.1"/>
    </source>
</evidence>
<dbReference type="Gene3D" id="1.10.10.10">
    <property type="entry name" value="Winged helix-like DNA-binding domain superfamily/Winged helix DNA-binding domain"/>
    <property type="match status" value="1"/>
</dbReference>
<comment type="caution">
    <text evidence="8">The sequence shown here is derived from an EMBL/GenBank/DDBJ whole genome shotgun (WGS) entry which is preliminary data.</text>
</comment>
<keyword evidence="6" id="KW-0175">Coiled coil</keyword>
<evidence type="ECO:0000256" key="2">
    <source>
        <dbReference type="ARBA" id="ARBA00007922"/>
    </source>
</evidence>
<dbReference type="PANTHER" id="PTHR15938">
    <property type="entry name" value="TBP-1 INTERACTING PROTEIN"/>
    <property type="match status" value="1"/>
</dbReference>
<evidence type="ECO:0000256" key="3">
    <source>
        <dbReference type="ARBA" id="ARBA00023172"/>
    </source>
</evidence>
<dbReference type="InterPro" id="IPR036388">
    <property type="entry name" value="WH-like_DNA-bd_sf"/>
</dbReference>
<evidence type="ECO:0000256" key="6">
    <source>
        <dbReference type="SAM" id="Coils"/>
    </source>
</evidence>
<reference evidence="8" key="1">
    <citation type="submission" date="2021-03" db="EMBL/GenBank/DDBJ databases">
        <authorList>
            <person name="Tagirdzhanova G."/>
        </authorList>
    </citation>
    <scope>NUCLEOTIDE SEQUENCE</scope>
</reference>
<dbReference type="Pfam" id="PF07106">
    <property type="entry name" value="WHD_TBPIP"/>
    <property type="match status" value="1"/>
</dbReference>
<evidence type="ECO:0000256" key="4">
    <source>
        <dbReference type="ARBA" id="ARBA00023242"/>
    </source>
</evidence>
<feature type="coiled-coil region" evidence="6">
    <location>
        <begin position="102"/>
        <end position="159"/>
    </location>
</feature>
<keyword evidence="4" id="KW-0539">Nucleus</keyword>
<protein>
    <recommendedName>
        <fullName evidence="7">Homologous-pairing protein 2 winged helix domain-containing protein</fullName>
    </recommendedName>
</protein>
<dbReference type="GO" id="GO:0120231">
    <property type="term" value="C:DNA recombinase auxiliary factor complex"/>
    <property type="evidence" value="ECO:0007669"/>
    <property type="project" value="TreeGrafter"/>
</dbReference>
<keyword evidence="3" id="KW-0233">DNA recombination</keyword>